<keyword evidence="6" id="KW-1185">Reference proteome</keyword>
<dbReference type="GO" id="GO:0016887">
    <property type="term" value="F:ATP hydrolysis activity"/>
    <property type="evidence" value="ECO:0007669"/>
    <property type="project" value="InterPro"/>
</dbReference>
<dbReference type="KEGG" id="pej:FYC62_08305"/>
<evidence type="ECO:0000313" key="6">
    <source>
        <dbReference type="Proteomes" id="UP000323653"/>
    </source>
</evidence>
<dbReference type="RefSeq" id="WP_149074616.1">
    <property type="nucleotide sequence ID" value="NZ_CP043329.1"/>
</dbReference>
<sequence>MITLSGITYSYPHTKSINFKDLAIKSDEHWLVLGNSGSGKTTLLNILTGLLKPSSGIVNINQQDVYQLTGNDLDQWRARHLGIVFQKSYLIPSLTVSENLLVAQKFAKLKEDKNRILEVLEQLQISDKLNHYPKQLSVGQLQRVSIARAVLNKPKYIIADEPTSSLDDENAKVVLNLFIAQAAVNQAGLIIATHDKRVKDCFKNTYQI</sequence>
<dbReference type="PROSITE" id="PS50893">
    <property type="entry name" value="ABC_TRANSPORTER_2"/>
    <property type="match status" value="1"/>
</dbReference>
<dbReference type="Pfam" id="PF00005">
    <property type="entry name" value="ABC_tran"/>
    <property type="match status" value="1"/>
</dbReference>
<keyword evidence="3 5" id="KW-0067">ATP-binding</keyword>
<dbReference type="InterPro" id="IPR017911">
    <property type="entry name" value="MacB-like_ATP-bd"/>
</dbReference>
<evidence type="ECO:0000256" key="1">
    <source>
        <dbReference type="ARBA" id="ARBA00022448"/>
    </source>
</evidence>
<accession>A0A5C0VIY6</accession>
<dbReference type="SUPFAM" id="SSF52540">
    <property type="entry name" value="P-loop containing nucleoside triphosphate hydrolases"/>
    <property type="match status" value="1"/>
</dbReference>
<dbReference type="Gene3D" id="3.40.50.300">
    <property type="entry name" value="P-loop containing nucleotide triphosphate hydrolases"/>
    <property type="match status" value="1"/>
</dbReference>
<dbReference type="InterPro" id="IPR027417">
    <property type="entry name" value="P-loop_NTPase"/>
</dbReference>
<dbReference type="CDD" id="cd03255">
    <property type="entry name" value="ABC_MJ0796_LolCDE_FtsE"/>
    <property type="match status" value="1"/>
</dbReference>
<evidence type="ECO:0000256" key="3">
    <source>
        <dbReference type="ARBA" id="ARBA00022840"/>
    </source>
</evidence>
<name>A0A5C0VIY6_9SPHI</name>
<gene>
    <name evidence="5" type="ORF">FYC62_08305</name>
</gene>
<evidence type="ECO:0000259" key="4">
    <source>
        <dbReference type="PROSITE" id="PS50893"/>
    </source>
</evidence>
<dbReference type="PANTHER" id="PTHR24220">
    <property type="entry name" value="IMPORT ATP-BINDING PROTEIN"/>
    <property type="match status" value="1"/>
</dbReference>
<dbReference type="InterPro" id="IPR003593">
    <property type="entry name" value="AAA+_ATPase"/>
</dbReference>
<dbReference type="GO" id="GO:0022857">
    <property type="term" value="F:transmembrane transporter activity"/>
    <property type="evidence" value="ECO:0007669"/>
    <property type="project" value="TreeGrafter"/>
</dbReference>
<organism evidence="5 6">
    <name type="scientific">Pedobacter aquae</name>
    <dbReference type="NCBI Taxonomy" id="2605747"/>
    <lineage>
        <taxon>Bacteria</taxon>
        <taxon>Pseudomonadati</taxon>
        <taxon>Bacteroidota</taxon>
        <taxon>Sphingobacteriia</taxon>
        <taxon>Sphingobacteriales</taxon>
        <taxon>Sphingobacteriaceae</taxon>
        <taxon>Pedobacter</taxon>
    </lineage>
</organism>
<reference evidence="5 6" key="1">
    <citation type="submission" date="2019-08" db="EMBL/GenBank/DDBJ databases">
        <title>Pedobacter sp. nov., isolated from Han river, South Korea.</title>
        <authorList>
            <person name="Lee D.-H."/>
            <person name="Kim Y.-S."/>
            <person name="Hwang E.-M."/>
            <person name="Le Tran T.C."/>
            <person name="Cha C.-J."/>
        </authorList>
    </citation>
    <scope>NUCLEOTIDE SEQUENCE [LARGE SCALE GENOMIC DNA]</scope>
    <source>
        <strain evidence="5 6">CJ43</strain>
    </source>
</reference>
<dbReference type="PROSITE" id="PS00211">
    <property type="entry name" value="ABC_TRANSPORTER_1"/>
    <property type="match status" value="1"/>
</dbReference>
<evidence type="ECO:0000256" key="2">
    <source>
        <dbReference type="ARBA" id="ARBA00022741"/>
    </source>
</evidence>
<keyword evidence="2" id="KW-0547">Nucleotide-binding</keyword>
<dbReference type="InterPro" id="IPR017871">
    <property type="entry name" value="ABC_transporter-like_CS"/>
</dbReference>
<keyword evidence="1" id="KW-0813">Transport</keyword>
<dbReference type="InterPro" id="IPR015854">
    <property type="entry name" value="ABC_transpr_LolD-like"/>
</dbReference>
<dbReference type="AlphaFoldDB" id="A0A5C0VIY6"/>
<dbReference type="SMART" id="SM00382">
    <property type="entry name" value="AAA"/>
    <property type="match status" value="1"/>
</dbReference>
<dbReference type="InterPro" id="IPR003439">
    <property type="entry name" value="ABC_transporter-like_ATP-bd"/>
</dbReference>
<dbReference type="Proteomes" id="UP000323653">
    <property type="component" value="Chromosome"/>
</dbReference>
<evidence type="ECO:0000313" key="5">
    <source>
        <dbReference type="EMBL" id="QEK51661.1"/>
    </source>
</evidence>
<proteinExistence type="predicted"/>
<dbReference type="GO" id="GO:0005886">
    <property type="term" value="C:plasma membrane"/>
    <property type="evidence" value="ECO:0007669"/>
    <property type="project" value="TreeGrafter"/>
</dbReference>
<dbReference type="EMBL" id="CP043329">
    <property type="protein sequence ID" value="QEK51661.1"/>
    <property type="molecule type" value="Genomic_DNA"/>
</dbReference>
<protein>
    <submittedName>
        <fullName evidence="5">ABC transporter ATP-binding protein</fullName>
    </submittedName>
</protein>
<dbReference type="GO" id="GO:0005524">
    <property type="term" value="F:ATP binding"/>
    <property type="evidence" value="ECO:0007669"/>
    <property type="project" value="UniProtKB-KW"/>
</dbReference>
<feature type="domain" description="ABC transporter" evidence="4">
    <location>
        <begin position="2"/>
        <end position="208"/>
    </location>
</feature>